<evidence type="ECO:0000313" key="3">
    <source>
        <dbReference type="EMBL" id="CAB4883111.1"/>
    </source>
</evidence>
<comment type="similarity">
    <text evidence="1">Belongs to the short-chain dehydrogenases/reductases (SDR) family.</text>
</comment>
<protein>
    <submittedName>
        <fullName evidence="3">Unannotated protein</fullName>
    </submittedName>
</protein>
<evidence type="ECO:0000256" key="1">
    <source>
        <dbReference type="ARBA" id="ARBA00006484"/>
    </source>
</evidence>
<dbReference type="InterPro" id="IPR002347">
    <property type="entry name" value="SDR_fam"/>
</dbReference>
<dbReference type="CDD" id="cd05233">
    <property type="entry name" value="SDR_c"/>
    <property type="match status" value="1"/>
</dbReference>
<gene>
    <name evidence="3" type="ORF">UFOPK3376_01755</name>
</gene>
<dbReference type="InterPro" id="IPR057326">
    <property type="entry name" value="KR_dom"/>
</dbReference>
<feature type="domain" description="Ketoreductase" evidence="2">
    <location>
        <begin position="3"/>
        <end position="182"/>
    </location>
</feature>
<dbReference type="Gene3D" id="3.40.50.720">
    <property type="entry name" value="NAD(P)-binding Rossmann-like Domain"/>
    <property type="match status" value="1"/>
</dbReference>
<reference evidence="3" key="1">
    <citation type="submission" date="2020-05" db="EMBL/GenBank/DDBJ databases">
        <authorList>
            <person name="Chiriac C."/>
            <person name="Salcher M."/>
            <person name="Ghai R."/>
            <person name="Kavagutti S V."/>
        </authorList>
    </citation>
    <scope>NUCLEOTIDE SEQUENCE</scope>
</reference>
<dbReference type="InterPro" id="IPR036291">
    <property type="entry name" value="NAD(P)-bd_dom_sf"/>
</dbReference>
<dbReference type="SMART" id="SM00822">
    <property type="entry name" value="PKS_KR"/>
    <property type="match status" value="1"/>
</dbReference>
<dbReference type="GO" id="GO:0016616">
    <property type="term" value="F:oxidoreductase activity, acting on the CH-OH group of donors, NAD or NADP as acceptor"/>
    <property type="evidence" value="ECO:0007669"/>
    <property type="project" value="UniProtKB-ARBA"/>
</dbReference>
<evidence type="ECO:0000259" key="2">
    <source>
        <dbReference type="SMART" id="SM00822"/>
    </source>
</evidence>
<sequence>MKRVALITGGARGLGFACAERLARDGLSVMLAGPHQDGLDDAAATLDADGATVATVLTDIRTQDACRAAVAATIEQFGRLDVLVNAAGVYPRRPVLEITADDWHHSLDVNVLGTYFMMVEAIAEMRQHGRGHIVNVTSIDAFKAHPANAHYAATKAAVVSLTRSLALEVAPLGIIINSVAPGPMATEAAKKTDWYAPMVEQLPTRRPIEPHEVANLVAYLSHPDNVSIAGENVVVSGAAVIV</sequence>
<dbReference type="EMBL" id="CAFBLP010000043">
    <property type="protein sequence ID" value="CAB4883111.1"/>
    <property type="molecule type" value="Genomic_DNA"/>
</dbReference>
<name>A0A6J7ELQ4_9ZZZZ</name>
<proteinExistence type="inferred from homology"/>
<organism evidence="3">
    <name type="scientific">freshwater metagenome</name>
    <dbReference type="NCBI Taxonomy" id="449393"/>
    <lineage>
        <taxon>unclassified sequences</taxon>
        <taxon>metagenomes</taxon>
        <taxon>ecological metagenomes</taxon>
    </lineage>
</organism>
<dbReference type="PANTHER" id="PTHR42760">
    <property type="entry name" value="SHORT-CHAIN DEHYDROGENASES/REDUCTASES FAMILY MEMBER"/>
    <property type="match status" value="1"/>
</dbReference>
<dbReference type="PRINTS" id="PR00081">
    <property type="entry name" value="GDHRDH"/>
</dbReference>
<dbReference type="InterPro" id="IPR020904">
    <property type="entry name" value="Sc_DH/Rdtase_CS"/>
</dbReference>
<dbReference type="FunFam" id="3.40.50.720:FF:000084">
    <property type="entry name" value="Short-chain dehydrogenase reductase"/>
    <property type="match status" value="1"/>
</dbReference>
<dbReference type="PROSITE" id="PS00061">
    <property type="entry name" value="ADH_SHORT"/>
    <property type="match status" value="1"/>
</dbReference>
<dbReference type="SUPFAM" id="SSF51735">
    <property type="entry name" value="NAD(P)-binding Rossmann-fold domains"/>
    <property type="match status" value="1"/>
</dbReference>
<dbReference type="AlphaFoldDB" id="A0A6J7ELQ4"/>
<dbReference type="PRINTS" id="PR00080">
    <property type="entry name" value="SDRFAMILY"/>
</dbReference>
<dbReference type="Pfam" id="PF00106">
    <property type="entry name" value="adh_short"/>
    <property type="match status" value="1"/>
</dbReference>
<accession>A0A6J7ELQ4</accession>